<organism evidence="2 3">
    <name type="scientific">Linnemannia elongata AG-77</name>
    <dbReference type="NCBI Taxonomy" id="1314771"/>
    <lineage>
        <taxon>Eukaryota</taxon>
        <taxon>Fungi</taxon>
        <taxon>Fungi incertae sedis</taxon>
        <taxon>Mucoromycota</taxon>
        <taxon>Mortierellomycotina</taxon>
        <taxon>Mortierellomycetes</taxon>
        <taxon>Mortierellales</taxon>
        <taxon>Mortierellaceae</taxon>
        <taxon>Linnemannia</taxon>
    </lineage>
</organism>
<dbReference type="AlphaFoldDB" id="A0A197JAX3"/>
<feature type="chain" id="PRO_5008275759" evidence="1">
    <location>
        <begin position="20"/>
        <end position="125"/>
    </location>
</feature>
<keyword evidence="3" id="KW-1185">Reference proteome</keyword>
<sequence length="125" mass="13079">MKVLAILACIALYIGLVSADTCATKEENGTKYYHCNTSFGICDAVEANGAYHSTCSGDSPRVTSSSDCLTKGGLTKCYQTTAGGQWECSSKNWGKGDGSVKNGGCCKTDDDCKDSCNGVICGKSW</sequence>
<name>A0A197JAX3_9FUNG</name>
<feature type="signal peptide" evidence="1">
    <location>
        <begin position="1"/>
        <end position="19"/>
    </location>
</feature>
<evidence type="ECO:0000313" key="3">
    <source>
        <dbReference type="Proteomes" id="UP000078512"/>
    </source>
</evidence>
<protein>
    <submittedName>
        <fullName evidence="2">Uncharacterized protein</fullName>
    </submittedName>
</protein>
<reference evidence="2 3" key="1">
    <citation type="submission" date="2016-05" db="EMBL/GenBank/DDBJ databases">
        <title>Genome sequencing reveals origins of a unique bacterial endosymbiosis in the earliest lineages of terrestrial Fungi.</title>
        <authorList>
            <consortium name="DOE Joint Genome Institute"/>
            <person name="Uehling J."/>
            <person name="Gryganskyi A."/>
            <person name="Hameed K."/>
            <person name="Tschaplinski T."/>
            <person name="Misztal P."/>
            <person name="Wu S."/>
            <person name="Desiro A."/>
            <person name="Vande Pol N."/>
            <person name="Du Z.-Y."/>
            <person name="Zienkiewicz A."/>
            <person name="Zienkiewicz K."/>
            <person name="Morin E."/>
            <person name="Tisserant E."/>
            <person name="Splivallo R."/>
            <person name="Hainaut M."/>
            <person name="Henrissat B."/>
            <person name="Ohm R."/>
            <person name="Kuo A."/>
            <person name="Yan J."/>
            <person name="Lipzen A."/>
            <person name="Nolan M."/>
            <person name="Labutti K."/>
            <person name="Barry K."/>
            <person name="Goldstein A."/>
            <person name="Labbe J."/>
            <person name="Schadt C."/>
            <person name="Tuskan G."/>
            <person name="Grigoriev I."/>
            <person name="Martin F."/>
            <person name="Vilgalys R."/>
            <person name="Bonito G."/>
        </authorList>
    </citation>
    <scope>NUCLEOTIDE SEQUENCE [LARGE SCALE GENOMIC DNA]</scope>
    <source>
        <strain evidence="2 3">AG-77</strain>
    </source>
</reference>
<gene>
    <name evidence="2" type="ORF">K457DRAFT_143538</name>
</gene>
<evidence type="ECO:0000256" key="1">
    <source>
        <dbReference type="SAM" id="SignalP"/>
    </source>
</evidence>
<dbReference type="EMBL" id="KV442190">
    <property type="protein sequence ID" value="OAQ22262.1"/>
    <property type="molecule type" value="Genomic_DNA"/>
</dbReference>
<proteinExistence type="predicted"/>
<accession>A0A197JAX3</accession>
<dbReference type="Proteomes" id="UP000078512">
    <property type="component" value="Unassembled WGS sequence"/>
</dbReference>
<keyword evidence="1" id="KW-0732">Signal</keyword>
<evidence type="ECO:0000313" key="2">
    <source>
        <dbReference type="EMBL" id="OAQ22262.1"/>
    </source>
</evidence>